<dbReference type="CDD" id="cd06529">
    <property type="entry name" value="S24_LexA-like"/>
    <property type="match status" value="1"/>
</dbReference>
<dbReference type="PANTHER" id="PTHR40661:SF3">
    <property type="entry name" value="FELS-1 PROPHAGE TRANSCRIPTIONAL REGULATOR"/>
    <property type="match status" value="1"/>
</dbReference>
<dbReference type="AlphaFoldDB" id="A0AAE4GGS6"/>
<dbReference type="InterPro" id="IPR015927">
    <property type="entry name" value="Peptidase_S24_S26A/B/C"/>
</dbReference>
<keyword evidence="2" id="KW-0238">DNA-binding</keyword>
<keyword evidence="3" id="KW-0804">Transcription</keyword>
<accession>A0AAE4GGS6</accession>
<dbReference type="GO" id="GO:0003677">
    <property type="term" value="F:DNA binding"/>
    <property type="evidence" value="ECO:0007669"/>
    <property type="project" value="UniProtKB-KW"/>
</dbReference>
<name>A0AAE4GGS6_9BURK</name>
<dbReference type="InterPro" id="IPR039418">
    <property type="entry name" value="LexA-like"/>
</dbReference>
<proteinExistence type="predicted"/>
<dbReference type="RefSeq" id="WP_310838984.1">
    <property type="nucleotide sequence ID" value="NZ_JAVLSM010000024.1"/>
</dbReference>
<dbReference type="Pfam" id="PF00717">
    <property type="entry name" value="Peptidase_S24"/>
    <property type="match status" value="1"/>
</dbReference>
<comment type="caution">
    <text evidence="5">The sequence shown here is derived from an EMBL/GenBank/DDBJ whole genome shotgun (WGS) entry which is preliminary data.</text>
</comment>
<evidence type="ECO:0000259" key="4">
    <source>
        <dbReference type="Pfam" id="PF00717"/>
    </source>
</evidence>
<organism evidence="5">
    <name type="scientific">Herbaspirillum huttiense subsp. nephrolepidis</name>
    <dbReference type="NCBI Taxonomy" id="3075126"/>
    <lineage>
        <taxon>Bacteria</taxon>
        <taxon>Pseudomonadati</taxon>
        <taxon>Pseudomonadota</taxon>
        <taxon>Betaproteobacteria</taxon>
        <taxon>Burkholderiales</taxon>
        <taxon>Oxalobacteraceae</taxon>
        <taxon>Herbaspirillum</taxon>
    </lineage>
</organism>
<evidence type="ECO:0000313" key="5">
    <source>
        <dbReference type="EMBL" id="MDT0340659.1"/>
    </source>
</evidence>
<reference evidence="5" key="1">
    <citation type="submission" date="2023-02" db="EMBL/GenBank/DDBJ databases">
        <title>Description of Herbaspirillum huttiense subsp. nephrolepsisexaltata and Herbaspirillum huttiense subsp. lycopersicon.</title>
        <authorList>
            <person name="Poudel M."/>
            <person name="Sharma A."/>
            <person name="Goss E."/>
            <person name="Tapia J.H."/>
            <person name="Harmon C.M."/>
            <person name="Jones J.B."/>
        </authorList>
    </citation>
    <scope>NUCLEOTIDE SEQUENCE</scope>
    <source>
        <strain evidence="5">NC40101</strain>
    </source>
</reference>
<gene>
    <name evidence="5" type="ORF">RJN63_27770</name>
</gene>
<evidence type="ECO:0000256" key="3">
    <source>
        <dbReference type="ARBA" id="ARBA00023163"/>
    </source>
</evidence>
<dbReference type="InterPro" id="IPR036286">
    <property type="entry name" value="LexA/Signal_pep-like_sf"/>
</dbReference>
<feature type="domain" description="Peptidase S24/S26A/S26B/S26C" evidence="4">
    <location>
        <begin position="176"/>
        <end position="261"/>
    </location>
</feature>
<dbReference type="SUPFAM" id="SSF51306">
    <property type="entry name" value="LexA/Signal peptidase"/>
    <property type="match status" value="1"/>
</dbReference>
<dbReference type="CDD" id="cd00093">
    <property type="entry name" value="HTH_XRE"/>
    <property type="match status" value="1"/>
</dbReference>
<keyword evidence="1" id="KW-0805">Transcription regulation</keyword>
<protein>
    <submittedName>
        <fullName evidence="5">S24 family peptidase</fullName>
    </submittedName>
</protein>
<dbReference type="EMBL" id="JAVRAA010000025">
    <property type="protein sequence ID" value="MDT0340659.1"/>
    <property type="molecule type" value="Genomic_DNA"/>
</dbReference>
<evidence type="ECO:0000256" key="2">
    <source>
        <dbReference type="ARBA" id="ARBA00023125"/>
    </source>
</evidence>
<dbReference type="InterPro" id="IPR001387">
    <property type="entry name" value="Cro/C1-type_HTH"/>
</dbReference>
<dbReference type="PANTHER" id="PTHR40661">
    <property type="match status" value="1"/>
</dbReference>
<dbReference type="Gene3D" id="2.10.109.10">
    <property type="entry name" value="Umud Fragment, subunit A"/>
    <property type="match status" value="1"/>
</dbReference>
<sequence length="269" mass="30233">MGKYKVNTHGLFTVRYEHFDNSGMDKYERRRQNLLKIRDSECEGKASLLAERINRAPSYVSRMLYPEGKDGKKRIADDMIEIIEKAFDLPRGWLDSDTVATSDTIKPSAVIYDASMEFGSAHGKRASGDVIRIKQYDTGGSMGVGVVLKDQPGVIQGWVVSPEWAQKNIRSHTGLHNLAIVTGFGDSMRGMFNPGDPLLVDTGIKIVDVDAVYFFRVGNEGFIKRLQRIPGEGIRVKSVNPEYDTWTIKPEMDFEVFGRVVKVWCGTDF</sequence>
<evidence type="ECO:0000256" key="1">
    <source>
        <dbReference type="ARBA" id="ARBA00023015"/>
    </source>
</evidence>